<keyword evidence="1" id="KW-0812">Transmembrane</keyword>
<organism evidence="2 3">
    <name type="scientific">Ectobacillus antri</name>
    <dbReference type="NCBI Taxonomy" id="2486280"/>
    <lineage>
        <taxon>Bacteria</taxon>
        <taxon>Bacillati</taxon>
        <taxon>Bacillota</taxon>
        <taxon>Bacilli</taxon>
        <taxon>Bacillales</taxon>
        <taxon>Bacillaceae</taxon>
        <taxon>Ectobacillus</taxon>
    </lineage>
</organism>
<proteinExistence type="predicted"/>
<dbReference type="Proteomes" id="UP001218246">
    <property type="component" value="Unassembled WGS sequence"/>
</dbReference>
<comment type="caution">
    <text evidence="2">The sequence shown here is derived from an EMBL/GenBank/DDBJ whole genome shotgun (WGS) entry which is preliminary data.</text>
</comment>
<gene>
    <name evidence="2" type="ORF">P6P90_09465</name>
</gene>
<evidence type="ECO:0000313" key="2">
    <source>
        <dbReference type="EMBL" id="MDG5754196.1"/>
    </source>
</evidence>
<evidence type="ECO:0000256" key="1">
    <source>
        <dbReference type="SAM" id="Phobius"/>
    </source>
</evidence>
<feature type="transmembrane region" description="Helical" evidence="1">
    <location>
        <begin position="6"/>
        <end position="26"/>
    </location>
</feature>
<keyword evidence="1" id="KW-0472">Membrane</keyword>
<dbReference type="EMBL" id="JARULN010000007">
    <property type="protein sequence ID" value="MDG5754196.1"/>
    <property type="molecule type" value="Genomic_DNA"/>
</dbReference>
<accession>A0ABT6H6V6</accession>
<feature type="transmembrane region" description="Helical" evidence="1">
    <location>
        <begin position="38"/>
        <end position="61"/>
    </location>
</feature>
<dbReference type="RefSeq" id="WP_124562983.1">
    <property type="nucleotide sequence ID" value="NZ_JARRRY010000004.1"/>
</dbReference>
<keyword evidence="3" id="KW-1185">Reference proteome</keyword>
<protein>
    <submittedName>
        <fullName evidence="2">Uncharacterized protein</fullName>
    </submittedName>
</protein>
<name>A0ABT6H6V6_9BACI</name>
<keyword evidence="1" id="KW-1133">Transmembrane helix</keyword>
<feature type="transmembrane region" description="Helical" evidence="1">
    <location>
        <begin position="67"/>
        <end position="95"/>
    </location>
</feature>
<evidence type="ECO:0000313" key="3">
    <source>
        <dbReference type="Proteomes" id="UP001218246"/>
    </source>
</evidence>
<sequence length="100" mass="11154">MMSNTVGLLLTILLQVGIFSLANFLAFKYSINDIKRRIVAGVLFLLCTPIVYVITFFFVLIYDNSGWGAGILTVIFSGLYMINGVIIVLSALHLYMKNLK</sequence>
<reference evidence="2 3" key="1">
    <citation type="submission" date="2023-04" db="EMBL/GenBank/DDBJ databases">
        <title>Ectobacillus antri isolated from activated sludge.</title>
        <authorList>
            <person name="Yan P."/>
            <person name="Liu X."/>
        </authorList>
    </citation>
    <scope>NUCLEOTIDE SEQUENCE [LARGE SCALE GENOMIC DNA]</scope>
    <source>
        <strain evidence="2 3">C18H</strain>
    </source>
</reference>